<proteinExistence type="predicted"/>
<dbReference type="OrthoDB" id="408373at2759"/>
<protein>
    <submittedName>
        <fullName evidence="2">Alpha/Beta hydrolase protein</fullName>
    </submittedName>
</protein>
<name>A0A1Y1ZYQ8_9PLEO</name>
<dbReference type="GO" id="GO:0016787">
    <property type="term" value="F:hydrolase activity"/>
    <property type="evidence" value="ECO:0007669"/>
    <property type="project" value="UniProtKB-KW"/>
</dbReference>
<sequence>MANWSDLPKALQGDVDTLSQLLESDTQLKAFTSSSAITRTTTFGIRSSGSDNTILFAISNGSVKAKSGSAKDALFTLSAQPEQWEQFFKLIPVAPYQSYWGMFGMNIKQKGIEVEGDDTAFSQWSHVWRRVLELAHDAHCGPMKEDEEPEPKFDHLTGRYVYLDTPVWGRCKTFYETSGEGKQQIVFLHTAGSDGRQYHGVMNDERMRKRCTMYCFDLPGHGRSFPSKNLPPGAYTNTEDSYIGIIGAFVKTLGLRKPIICGASMAGQVCLAVAIRNKEIGAGGTIPLQGSEYLNMERQWHDRSPYVNQSLFNPEWVYGMMSPTAPHANKQLIWHLYSSQAFGIFHGDLDFYFGGWDGRSRVASINTNQCPVYMLTGEYDWSNTPEMSQKTADKIPGAKHKAMEGLGHFPATENPKKFVPYLLEAIEHIQKVRSESLSTMRLGND</sequence>
<keyword evidence="3" id="KW-1185">Reference proteome</keyword>
<dbReference type="EMBL" id="MCFA01000029">
    <property type="protein sequence ID" value="ORY14905.1"/>
    <property type="molecule type" value="Genomic_DNA"/>
</dbReference>
<dbReference type="InterPro" id="IPR000073">
    <property type="entry name" value="AB_hydrolase_1"/>
</dbReference>
<evidence type="ECO:0000313" key="3">
    <source>
        <dbReference type="Proteomes" id="UP000193144"/>
    </source>
</evidence>
<gene>
    <name evidence="2" type="ORF">BCR34DRAFT_598813</name>
</gene>
<dbReference type="Pfam" id="PF12697">
    <property type="entry name" value="Abhydrolase_6"/>
    <property type="match status" value="1"/>
</dbReference>
<accession>A0A1Y1ZYQ8</accession>
<comment type="caution">
    <text evidence="2">The sequence shown here is derived from an EMBL/GenBank/DDBJ whole genome shotgun (WGS) entry which is preliminary data.</text>
</comment>
<dbReference type="Proteomes" id="UP000193144">
    <property type="component" value="Unassembled WGS sequence"/>
</dbReference>
<evidence type="ECO:0000259" key="1">
    <source>
        <dbReference type="Pfam" id="PF12697"/>
    </source>
</evidence>
<organism evidence="2 3">
    <name type="scientific">Clohesyomyces aquaticus</name>
    <dbReference type="NCBI Taxonomy" id="1231657"/>
    <lineage>
        <taxon>Eukaryota</taxon>
        <taxon>Fungi</taxon>
        <taxon>Dikarya</taxon>
        <taxon>Ascomycota</taxon>
        <taxon>Pezizomycotina</taxon>
        <taxon>Dothideomycetes</taxon>
        <taxon>Pleosporomycetidae</taxon>
        <taxon>Pleosporales</taxon>
        <taxon>Lindgomycetaceae</taxon>
        <taxon>Clohesyomyces</taxon>
    </lineage>
</organism>
<dbReference type="InterPro" id="IPR050228">
    <property type="entry name" value="Carboxylesterase_BioH"/>
</dbReference>
<keyword evidence="2" id="KW-0378">Hydrolase</keyword>
<dbReference type="PANTHER" id="PTHR43194:SF2">
    <property type="entry name" value="PEROXISOMAL MEMBRANE PROTEIN LPX1"/>
    <property type="match status" value="1"/>
</dbReference>
<dbReference type="Gene3D" id="3.40.50.1820">
    <property type="entry name" value="alpha/beta hydrolase"/>
    <property type="match status" value="1"/>
</dbReference>
<dbReference type="SUPFAM" id="SSF53474">
    <property type="entry name" value="alpha/beta-Hydrolases"/>
    <property type="match status" value="1"/>
</dbReference>
<dbReference type="InterPro" id="IPR029058">
    <property type="entry name" value="AB_hydrolase_fold"/>
</dbReference>
<dbReference type="PANTHER" id="PTHR43194">
    <property type="entry name" value="HYDROLASE ALPHA/BETA FOLD FAMILY"/>
    <property type="match status" value="1"/>
</dbReference>
<feature type="domain" description="AB hydrolase-1" evidence="1">
    <location>
        <begin position="185"/>
        <end position="419"/>
    </location>
</feature>
<dbReference type="AlphaFoldDB" id="A0A1Y1ZYQ8"/>
<dbReference type="STRING" id="1231657.A0A1Y1ZYQ8"/>
<reference evidence="2 3" key="1">
    <citation type="submission" date="2016-07" db="EMBL/GenBank/DDBJ databases">
        <title>Pervasive Adenine N6-methylation of Active Genes in Fungi.</title>
        <authorList>
            <consortium name="DOE Joint Genome Institute"/>
            <person name="Mondo S.J."/>
            <person name="Dannebaum R.O."/>
            <person name="Kuo R.C."/>
            <person name="Labutti K."/>
            <person name="Haridas S."/>
            <person name="Kuo A."/>
            <person name="Salamov A."/>
            <person name="Ahrendt S.R."/>
            <person name="Lipzen A."/>
            <person name="Sullivan W."/>
            <person name="Andreopoulos W.B."/>
            <person name="Clum A."/>
            <person name="Lindquist E."/>
            <person name="Daum C."/>
            <person name="Ramamoorthy G.K."/>
            <person name="Gryganskyi A."/>
            <person name="Culley D."/>
            <person name="Magnuson J.K."/>
            <person name="James T.Y."/>
            <person name="O'Malley M.A."/>
            <person name="Stajich J.E."/>
            <person name="Spatafora J.W."/>
            <person name="Visel A."/>
            <person name="Grigoriev I.V."/>
        </authorList>
    </citation>
    <scope>NUCLEOTIDE SEQUENCE [LARGE SCALE GENOMIC DNA]</scope>
    <source>
        <strain evidence="2 3">CBS 115471</strain>
    </source>
</reference>
<evidence type="ECO:0000313" key="2">
    <source>
        <dbReference type="EMBL" id="ORY14905.1"/>
    </source>
</evidence>